<dbReference type="Proteomes" id="UP000185663">
    <property type="component" value="Chromosome I"/>
</dbReference>
<dbReference type="PIRSF" id="PIRSF006648">
    <property type="entry name" value="DrrB"/>
    <property type="match status" value="1"/>
</dbReference>
<feature type="transmembrane region" description="Helical" evidence="6">
    <location>
        <begin position="120"/>
        <end position="148"/>
    </location>
</feature>
<evidence type="ECO:0000313" key="8">
    <source>
        <dbReference type="EMBL" id="SDS03960.1"/>
    </source>
</evidence>
<evidence type="ECO:0000256" key="2">
    <source>
        <dbReference type="ARBA" id="ARBA00022692"/>
    </source>
</evidence>
<keyword evidence="6" id="KW-1003">Cell membrane</keyword>
<evidence type="ECO:0000256" key="6">
    <source>
        <dbReference type="RuleBase" id="RU361157"/>
    </source>
</evidence>
<keyword evidence="4 6" id="KW-0472">Membrane</keyword>
<dbReference type="GO" id="GO:0046677">
    <property type="term" value="P:response to antibiotic"/>
    <property type="evidence" value="ECO:0007669"/>
    <property type="project" value="UniProtKB-KW"/>
</dbReference>
<keyword evidence="5" id="KW-0046">Antibiotic resistance</keyword>
<dbReference type="InterPro" id="IPR013525">
    <property type="entry name" value="ABC2_TM"/>
</dbReference>
<feature type="transmembrane region" description="Helical" evidence="6">
    <location>
        <begin position="79"/>
        <end position="99"/>
    </location>
</feature>
<organism evidence="8 9">
    <name type="scientific">Paraoerskovia marina</name>
    <dbReference type="NCBI Taxonomy" id="545619"/>
    <lineage>
        <taxon>Bacteria</taxon>
        <taxon>Bacillati</taxon>
        <taxon>Actinomycetota</taxon>
        <taxon>Actinomycetes</taxon>
        <taxon>Micrococcales</taxon>
        <taxon>Cellulomonadaceae</taxon>
        <taxon>Paraoerskovia</taxon>
    </lineage>
</organism>
<dbReference type="InterPro" id="IPR051784">
    <property type="entry name" value="Nod_factor_ABC_transporter"/>
</dbReference>
<keyword evidence="6" id="KW-0813">Transport</keyword>
<dbReference type="EMBL" id="LT629776">
    <property type="protein sequence ID" value="SDS03960.1"/>
    <property type="molecule type" value="Genomic_DNA"/>
</dbReference>
<evidence type="ECO:0000259" key="7">
    <source>
        <dbReference type="PROSITE" id="PS51012"/>
    </source>
</evidence>
<evidence type="ECO:0000256" key="5">
    <source>
        <dbReference type="ARBA" id="ARBA00023251"/>
    </source>
</evidence>
<dbReference type="STRING" id="545619.SAMN04489860_0654"/>
<sequence length="273" mass="29007">MSTREQAARDESEATGIVGRPAGFWRDLSSVALRALRQIPREPEAIIPALIIPLFFFVVNVGALGDIAGATGVEDFKAFQIPVAIVFAVTGVSRASALVTDITDGYFDRLLVSPVHRTALLLGLMVADLALVIGLSIPVLILGFALGVTFETGVVGVLVFLLFAGAWGLAFTGFPYAIALRTGNPAAVNSSFLLFFPFAFLTTTFLPQEALTGWLATIADYNPVTYLLAALRSLISTGWDVTALWQGAAAILLVGAVSFTIAFRALRGRTSRK</sequence>
<reference evidence="8 9" key="1">
    <citation type="submission" date="2016-10" db="EMBL/GenBank/DDBJ databases">
        <authorList>
            <person name="de Groot N.N."/>
        </authorList>
    </citation>
    <scope>NUCLEOTIDE SEQUENCE [LARGE SCALE GENOMIC DNA]</scope>
    <source>
        <strain evidence="8 9">DSM 22126</strain>
    </source>
</reference>
<dbReference type="AlphaFoldDB" id="A0A1H1NYV9"/>
<gene>
    <name evidence="8" type="ORF">SAMN04489860_0654</name>
</gene>
<protein>
    <recommendedName>
        <fullName evidence="6">Transport permease protein</fullName>
    </recommendedName>
</protein>
<feature type="domain" description="ABC transmembrane type-2" evidence="7">
    <location>
        <begin position="44"/>
        <end position="269"/>
    </location>
</feature>
<feature type="transmembrane region" description="Helical" evidence="6">
    <location>
        <begin position="154"/>
        <end position="174"/>
    </location>
</feature>
<dbReference type="InterPro" id="IPR047817">
    <property type="entry name" value="ABC2_TM_bact-type"/>
</dbReference>
<dbReference type="GO" id="GO:0043190">
    <property type="term" value="C:ATP-binding cassette (ABC) transporter complex"/>
    <property type="evidence" value="ECO:0007669"/>
    <property type="project" value="InterPro"/>
</dbReference>
<dbReference type="PANTHER" id="PTHR43229">
    <property type="entry name" value="NODULATION PROTEIN J"/>
    <property type="match status" value="1"/>
</dbReference>
<feature type="transmembrane region" description="Helical" evidence="6">
    <location>
        <begin position="45"/>
        <end position="67"/>
    </location>
</feature>
<evidence type="ECO:0000313" key="9">
    <source>
        <dbReference type="Proteomes" id="UP000185663"/>
    </source>
</evidence>
<feature type="transmembrane region" description="Helical" evidence="6">
    <location>
        <begin position="243"/>
        <end position="266"/>
    </location>
</feature>
<name>A0A1H1NYV9_9CELL</name>
<comment type="similarity">
    <text evidence="6">Belongs to the ABC-2 integral membrane protein family.</text>
</comment>
<dbReference type="GO" id="GO:0140359">
    <property type="term" value="F:ABC-type transporter activity"/>
    <property type="evidence" value="ECO:0007669"/>
    <property type="project" value="InterPro"/>
</dbReference>
<accession>A0A1H1NYV9</accession>
<dbReference type="PROSITE" id="PS51012">
    <property type="entry name" value="ABC_TM2"/>
    <property type="match status" value="1"/>
</dbReference>
<feature type="transmembrane region" description="Helical" evidence="6">
    <location>
        <begin position="186"/>
        <end position="206"/>
    </location>
</feature>
<keyword evidence="2 6" id="KW-0812">Transmembrane</keyword>
<keyword evidence="9" id="KW-1185">Reference proteome</keyword>
<dbReference type="PANTHER" id="PTHR43229:SF2">
    <property type="entry name" value="NODULATION PROTEIN J"/>
    <property type="match status" value="1"/>
</dbReference>
<dbReference type="OrthoDB" id="9255971at2"/>
<proteinExistence type="inferred from homology"/>
<evidence type="ECO:0000256" key="3">
    <source>
        <dbReference type="ARBA" id="ARBA00022989"/>
    </source>
</evidence>
<comment type="subcellular location">
    <subcellularLocation>
        <location evidence="6">Cell membrane</location>
        <topology evidence="6">Multi-pass membrane protein</topology>
    </subcellularLocation>
    <subcellularLocation>
        <location evidence="1">Membrane</location>
        <topology evidence="1">Multi-pass membrane protein</topology>
    </subcellularLocation>
</comment>
<dbReference type="eggNOG" id="COG0842">
    <property type="taxonomic scope" value="Bacteria"/>
</dbReference>
<dbReference type="InterPro" id="IPR000412">
    <property type="entry name" value="ABC_2_transport"/>
</dbReference>
<dbReference type="Pfam" id="PF01061">
    <property type="entry name" value="ABC2_membrane"/>
    <property type="match status" value="1"/>
</dbReference>
<evidence type="ECO:0000256" key="4">
    <source>
        <dbReference type="ARBA" id="ARBA00023136"/>
    </source>
</evidence>
<evidence type="ECO:0000256" key="1">
    <source>
        <dbReference type="ARBA" id="ARBA00004141"/>
    </source>
</evidence>
<keyword evidence="3 6" id="KW-1133">Transmembrane helix</keyword>
<dbReference type="RefSeq" id="WP_083371573.1">
    <property type="nucleotide sequence ID" value="NZ_LT629776.1"/>
</dbReference>